<reference evidence="3" key="1">
    <citation type="journal article" date="2023" name="Mol. Phylogenet. Evol.">
        <title>Genome-scale phylogeny and comparative genomics of the fungal order Sordariales.</title>
        <authorList>
            <person name="Hensen N."/>
            <person name="Bonometti L."/>
            <person name="Westerberg I."/>
            <person name="Brannstrom I.O."/>
            <person name="Guillou S."/>
            <person name="Cros-Aarteil S."/>
            <person name="Calhoun S."/>
            <person name="Haridas S."/>
            <person name="Kuo A."/>
            <person name="Mondo S."/>
            <person name="Pangilinan J."/>
            <person name="Riley R."/>
            <person name="LaButti K."/>
            <person name="Andreopoulos B."/>
            <person name="Lipzen A."/>
            <person name="Chen C."/>
            <person name="Yan M."/>
            <person name="Daum C."/>
            <person name="Ng V."/>
            <person name="Clum A."/>
            <person name="Steindorff A."/>
            <person name="Ohm R.A."/>
            <person name="Martin F."/>
            <person name="Silar P."/>
            <person name="Natvig D.O."/>
            <person name="Lalanne C."/>
            <person name="Gautier V."/>
            <person name="Ament-Velasquez S.L."/>
            <person name="Kruys A."/>
            <person name="Hutchinson M.I."/>
            <person name="Powell A.J."/>
            <person name="Barry K."/>
            <person name="Miller A.N."/>
            <person name="Grigoriev I.V."/>
            <person name="Debuchy R."/>
            <person name="Gladieux P."/>
            <person name="Hiltunen Thoren M."/>
            <person name="Johannesson H."/>
        </authorList>
    </citation>
    <scope>NUCLEOTIDE SEQUENCE</scope>
    <source>
        <strain evidence="3">PSN293</strain>
    </source>
</reference>
<comment type="caution">
    <text evidence="3">The sequence shown here is derived from an EMBL/GenBank/DDBJ whole genome shotgun (WGS) entry which is preliminary data.</text>
</comment>
<keyword evidence="4" id="KW-1185">Reference proteome</keyword>
<evidence type="ECO:0000313" key="3">
    <source>
        <dbReference type="EMBL" id="KAK4208892.1"/>
    </source>
</evidence>
<dbReference type="Proteomes" id="UP001301769">
    <property type="component" value="Unassembled WGS sequence"/>
</dbReference>
<gene>
    <name evidence="3" type="ORF">QBC37DRAFT_64057</name>
</gene>
<dbReference type="InterPro" id="IPR043129">
    <property type="entry name" value="ATPase_NBD"/>
</dbReference>
<evidence type="ECO:0008006" key="5">
    <source>
        <dbReference type="Google" id="ProtNLM"/>
    </source>
</evidence>
<feature type="region of interest" description="Disordered" evidence="2">
    <location>
        <begin position="432"/>
        <end position="470"/>
    </location>
</feature>
<evidence type="ECO:0000256" key="2">
    <source>
        <dbReference type="SAM" id="MobiDB-lite"/>
    </source>
</evidence>
<reference evidence="3" key="2">
    <citation type="submission" date="2023-05" db="EMBL/GenBank/DDBJ databases">
        <authorList>
            <consortium name="Lawrence Berkeley National Laboratory"/>
            <person name="Steindorff A."/>
            <person name="Hensen N."/>
            <person name="Bonometti L."/>
            <person name="Westerberg I."/>
            <person name="Brannstrom I.O."/>
            <person name="Guillou S."/>
            <person name="Cros-Aarteil S."/>
            <person name="Calhoun S."/>
            <person name="Haridas S."/>
            <person name="Kuo A."/>
            <person name="Mondo S."/>
            <person name="Pangilinan J."/>
            <person name="Riley R."/>
            <person name="Labutti K."/>
            <person name="Andreopoulos B."/>
            <person name="Lipzen A."/>
            <person name="Chen C."/>
            <person name="Yanf M."/>
            <person name="Daum C."/>
            <person name="Ng V."/>
            <person name="Clum A."/>
            <person name="Ohm R."/>
            <person name="Martin F."/>
            <person name="Silar P."/>
            <person name="Natvig D."/>
            <person name="Lalanne C."/>
            <person name="Gautier V."/>
            <person name="Ament-Velasquez S.L."/>
            <person name="Kruys A."/>
            <person name="Hutchinson M.I."/>
            <person name="Powell A.J."/>
            <person name="Barry K."/>
            <person name="Miller A.N."/>
            <person name="Grigoriev I.V."/>
            <person name="Debuchy R."/>
            <person name="Gladieux P."/>
            <person name="Thoren M.H."/>
            <person name="Johannesson H."/>
        </authorList>
    </citation>
    <scope>NUCLEOTIDE SEQUENCE</scope>
    <source>
        <strain evidence="3">PSN293</strain>
    </source>
</reference>
<dbReference type="SUPFAM" id="SSF53067">
    <property type="entry name" value="Actin-like ATPase domain"/>
    <property type="match status" value="2"/>
</dbReference>
<evidence type="ECO:0000313" key="4">
    <source>
        <dbReference type="Proteomes" id="UP001301769"/>
    </source>
</evidence>
<dbReference type="PANTHER" id="PTHR11937">
    <property type="entry name" value="ACTIN"/>
    <property type="match status" value="1"/>
</dbReference>
<comment type="similarity">
    <text evidence="1">Belongs to the actin family.</text>
</comment>
<name>A0AAN6Y2F8_9PEZI</name>
<dbReference type="EMBL" id="MU858224">
    <property type="protein sequence ID" value="KAK4208892.1"/>
    <property type="molecule type" value="Genomic_DNA"/>
</dbReference>
<sequence length="581" mass="63389">MNERMAGIQPSGMLPHRSVANIKSPPPLGAGSGPGGSGPTTPTRPIISTFASPSSLRAEEDVIIVEFGTRKVQVGFAGDAAPRGTVWFGPELQRRVGDFREWQPGYVPDWRKSALGGLWGAEYELWCNEVRGQDMGLVRDRVERALREAFTKYLLIDSRPRRMVCVLPSDLPIPLLSAVLDSVFTRFQPPTVSLLSPTVSLAVAAGVRSALVVDLGWNETVVTGVYEYREVYRARSIRGGRKLTEQTHDFLARHIPQTEEKGKAESAQSVPREHVLSFEECNGIANRLVWCKPTSLGMSMAELGEGLPTVQEHEESDEESENATRKTRAVVDITLTSPQPAVSFQLPFESLAEPCETAFFDSRYSACSFDDEELPVHLLVYQSLLKLPLDVRSICMSRIIFTGGGANVLGLRQRIFDEVSHLVQTRGWDPVTGKGVDQLRSNPKLKKRGTGQAGNGPVGVQQQNGGEQDGVWHDAANVTHESDPIEEQLKKGTDKRPRVEGELRAIESVGTWSGASLMTHLKIAAVATIDRELWLQHGVLGACKPGDVDSKAHQRQSLGAGGLMRGAGGSSSWTLGVWGTM</sequence>
<protein>
    <recommendedName>
        <fullName evidence="5">Actin-related protein 10</fullName>
    </recommendedName>
</protein>
<organism evidence="3 4">
    <name type="scientific">Rhypophila decipiens</name>
    <dbReference type="NCBI Taxonomy" id="261697"/>
    <lineage>
        <taxon>Eukaryota</taxon>
        <taxon>Fungi</taxon>
        <taxon>Dikarya</taxon>
        <taxon>Ascomycota</taxon>
        <taxon>Pezizomycotina</taxon>
        <taxon>Sordariomycetes</taxon>
        <taxon>Sordariomycetidae</taxon>
        <taxon>Sordariales</taxon>
        <taxon>Naviculisporaceae</taxon>
        <taxon>Rhypophila</taxon>
    </lineage>
</organism>
<evidence type="ECO:0000256" key="1">
    <source>
        <dbReference type="RuleBase" id="RU000487"/>
    </source>
</evidence>
<proteinExistence type="inferred from homology"/>
<accession>A0AAN6Y2F8</accession>
<dbReference type="Pfam" id="PF00022">
    <property type="entry name" value="Actin"/>
    <property type="match status" value="1"/>
</dbReference>
<dbReference type="SMART" id="SM00268">
    <property type="entry name" value="ACTIN"/>
    <property type="match status" value="1"/>
</dbReference>
<dbReference type="Gene3D" id="3.30.420.40">
    <property type="match status" value="3"/>
</dbReference>
<feature type="region of interest" description="Disordered" evidence="2">
    <location>
        <begin position="1"/>
        <end position="46"/>
    </location>
</feature>
<dbReference type="AlphaFoldDB" id="A0AAN6Y2F8"/>
<dbReference type="InterPro" id="IPR004000">
    <property type="entry name" value="Actin"/>
</dbReference>
<dbReference type="Gene3D" id="3.90.640.10">
    <property type="entry name" value="Actin, Chain A, domain 4"/>
    <property type="match status" value="1"/>
</dbReference>